<dbReference type="Gene3D" id="2.170.16.10">
    <property type="entry name" value="Hedgehog/Intein (Hint) domain"/>
    <property type="match status" value="1"/>
</dbReference>
<keyword evidence="1" id="KW-0175">Coiled coil</keyword>
<dbReference type="PROSITE" id="PS50818">
    <property type="entry name" value="INTEIN_C_TER"/>
    <property type="match status" value="1"/>
</dbReference>
<evidence type="ECO:0000256" key="1">
    <source>
        <dbReference type="SAM" id="Coils"/>
    </source>
</evidence>
<gene>
    <name evidence="6" type="ORF">SAMN02787118_110169</name>
</gene>
<feature type="compositionally biased region" description="Basic and acidic residues" evidence="2">
    <location>
        <begin position="684"/>
        <end position="769"/>
    </location>
</feature>
<reference evidence="6 7" key="1">
    <citation type="submission" date="2016-10" db="EMBL/GenBank/DDBJ databases">
        <authorList>
            <person name="de Groot N.N."/>
        </authorList>
    </citation>
    <scope>NUCLEOTIDE SEQUENCE [LARGE SCALE GENOMIC DNA]</scope>
    <source>
        <strain evidence="6 7">OK461</strain>
    </source>
</reference>
<dbReference type="PROSITE" id="PS50231">
    <property type="entry name" value="RICIN_B_LECTIN"/>
    <property type="match status" value="1"/>
</dbReference>
<feature type="chain" id="PRO_5038335958" evidence="3">
    <location>
        <begin position="33"/>
        <end position="1658"/>
    </location>
</feature>
<organism evidence="6 7">
    <name type="scientific">Streptomyces mirabilis</name>
    <dbReference type="NCBI Taxonomy" id="68239"/>
    <lineage>
        <taxon>Bacteria</taxon>
        <taxon>Bacillati</taxon>
        <taxon>Actinomycetota</taxon>
        <taxon>Actinomycetes</taxon>
        <taxon>Kitasatosporales</taxon>
        <taxon>Streptomycetaceae</taxon>
        <taxon>Streptomyces</taxon>
    </lineage>
</organism>
<name>A0A1I2KJP4_9ACTN</name>
<dbReference type="CDD" id="cd00081">
    <property type="entry name" value="Hint"/>
    <property type="match status" value="1"/>
</dbReference>
<feature type="region of interest" description="Disordered" evidence="2">
    <location>
        <begin position="1069"/>
        <end position="1150"/>
    </location>
</feature>
<dbReference type="Gene3D" id="2.80.10.50">
    <property type="match status" value="3"/>
</dbReference>
<dbReference type="InterPro" id="IPR035992">
    <property type="entry name" value="Ricin_B-like_lectins"/>
</dbReference>
<evidence type="ECO:0000313" key="7">
    <source>
        <dbReference type="Proteomes" id="UP000181942"/>
    </source>
</evidence>
<dbReference type="InterPro" id="IPR030934">
    <property type="entry name" value="Intein_C"/>
</dbReference>
<proteinExistence type="predicted"/>
<dbReference type="Pfam" id="PF00652">
    <property type="entry name" value="Ricin_B_lectin"/>
    <property type="match status" value="1"/>
</dbReference>
<evidence type="ECO:0000313" key="6">
    <source>
        <dbReference type="EMBL" id="SFF66460.1"/>
    </source>
</evidence>
<dbReference type="CDD" id="cd00161">
    <property type="entry name" value="beta-trefoil_Ricin-like"/>
    <property type="match status" value="1"/>
</dbReference>
<dbReference type="Proteomes" id="UP000181942">
    <property type="component" value="Unassembled WGS sequence"/>
</dbReference>
<dbReference type="PROSITE" id="PS50817">
    <property type="entry name" value="INTEIN_N_TER"/>
    <property type="match status" value="1"/>
</dbReference>
<dbReference type="InterPro" id="IPR003587">
    <property type="entry name" value="Hint_dom_N"/>
</dbReference>
<dbReference type="InterPro" id="IPR006141">
    <property type="entry name" value="Intein_N"/>
</dbReference>
<sequence length="1658" mass="175762">MLRRPVRKQGKRPRWKASLATSVVPLASLALLATIAVHPEPTADRDPRTSPVADSYDGFDTKAAEQLRLDQCLMADGLRRGGPNLYSLANTSLPLPADQLHQKADRTYGTGAFAQAWQKDSDDSDAWVKKAQDTDLSFKNTISGLDDYPGSPKAEKVFDKTGMLPWLYQSYFKSVDLLSPFYDPSPQTDDKTKKAALAVGDPLYTSGGTSEEQEAWKLWKKNSGDVVPNELFVPRVFDDDARIFLASGGFPRTAPAPDSPEFRIAVEDLKSRFASCAWHGPIDPDRVLGKEVAQASGEWQQEITSQATQRNQILAAGTTATKALQDGTFALGRMLGQSWIADYSTRWLDYYTEGGLGWIGDGQLEIQVPGAAGKCLDVAGGGKTNGTPVQVYTCNGGASQKWQLMGSYDGGYTLVNPNSFKCLEVLNGNSADGTKIQIRDCGSAQAQQWKFDVRSAGPLVNAATGKCLHLPTFDNSKDAVLSTCNGSAAQKFRIVPKTHTGTAPAKADVDKAKANITAAQSEAKKQLALLKTQLETAQKAATTSDTALQAAYGIADTNGAPRGRGLLVGLQKDQVTKGAAAALQALEKAGETAEAATRAAAGDSATIAQRALAQAAQSKAEFRKKAAETAELQAKAAADAAKIHRDNAKKDKETAEAKLTDALKAEGDAKVAAADAHAKRLAAEAEEKTAKAEKENAAVKRAEAAEHKKNAESEATKAKDAKGKAEAAEKTAGDRRDDAVKASDHAKAMRDDAWDAEQKADAARAKADAKVAYADSLDSGDAADAARAAANEADAAADTAEGAATRARSEADAATQAAADADAAATRAEAAAKRARSDADAAQADKLKADAAVRTATSAVADAIKASQDASAEAKTAVKLANEAEQHAKDSKTQANAANTEAGKALAASAKAAGYAHVTAQAAVDAGQAAEQVANPANDAIQLGSAYVDTDSTAGLVVLTGQASKTIADQQQAVADAHAKNAAAEAQAAKNLADQAKGDAKEAYQHAANAAQYAANARTYSKDALGYAADAAKAASAAADSLARTVEYDKQAAEDAAAADKAAGNAEGYAKDARDSADAAELDAEAARSAAAQAEQDAKDARSAADRADAAATEAEQAAKDADKYAKEAQDAADRAEKAGKAKQIDDGTITDERGSIGNVFYVVDHIEKIGEPEVVTKSGGCDHWWDHLAYRGNCTITSKIRYKAVLSLYLCAAEGIDPQKLMCPTDATTYLGEVKTDELSQEFTHTITIAEWQDGVDPIDILFGSWIKCAQKFTSGFESGSWGGCAWASLDVASLFAGKIIRPIAEALRAVDAAFATGIGVRDAFKALKAIDGIDTAAVAAIEREVELYEDLTTACTRNSFPGETQVLMGDGSHKAIRDIRLGDLVRATDPETGRPSVRRVTDTLRHNTRRLVDITVADGRLSSTPGHRFFVEGRGWTLVSALHMGDSLRTPDGTFRTVTAVKDRAGLTPQDVFDLTVDGIHTFYVSTEGAHPQSVLVHNCEDIVADEDIEGAHTISEHVNKTDAQMEAKALDPRTTGGVATRWFNTDIARDAVNKAMTQWLEYSPKHLKELTDWETEQAQRMGRKLPTKLKTIRWQVRDIETGGKPLGHKWVKTGETAQKSEVTSKWVIVQLKYIGKKVAQHRQGKWVVYTSYLEG</sequence>
<feature type="coiled-coil region" evidence="1">
    <location>
        <begin position="967"/>
        <end position="999"/>
    </location>
</feature>
<evidence type="ECO:0000256" key="2">
    <source>
        <dbReference type="SAM" id="MobiDB-lite"/>
    </source>
</evidence>
<dbReference type="SUPFAM" id="SSF50370">
    <property type="entry name" value="Ricin B-like lectins"/>
    <property type="match status" value="1"/>
</dbReference>
<dbReference type="SMART" id="SM00306">
    <property type="entry name" value="HintN"/>
    <property type="match status" value="1"/>
</dbReference>
<feature type="domain" description="Hint" evidence="4">
    <location>
        <begin position="1359"/>
        <end position="1454"/>
    </location>
</feature>
<evidence type="ECO:0000259" key="5">
    <source>
        <dbReference type="SMART" id="SM00458"/>
    </source>
</evidence>
<feature type="signal peptide" evidence="3">
    <location>
        <begin position="1"/>
        <end position="32"/>
    </location>
</feature>
<evidence type="ECO:0000256" key="3">
    <source>
        <dbReference type="SAM" id="SignalP"/>
    </source>
</evidence>
<dbReference type="Pfam" id="PF18431">
    <property type="entry name" value="RNAse_A_bac"/>
    <property type="match status" value="1"/>
</dbReference>
<feature type="compositionally biased region" description="Basic and acidic residues" evidence="2">
    <location>
        <begin position="1096"/>
        <end position="1109"/>
    </location>
</feature>
<dbReference type="InterPro" id="IPR000772">
    <property type="entry name" value="Ricin_B_lectin"/>
</dbReference>
<keyword evidence="3" id="KW-0732">Signal</keyword>
<feature type="compositionally biased region" description="Basic and acidic residues" evidence="2">
    <location>
        <begin position="1117"/>
        <end position="1150"/>
    </location>
</feature>
<dbReference type="InterPro" id="IPR041436">
    <property type="entry name" value="RNAse_A_bac"/>
</dbReference>
<feature type="region of interest" description="Disordered" evidence="2">
    <location>
        <begin position="684"/>
        <end position="771"/>
    </location>
</feature>
<accession>A0A1I2KJP4</accession>
<dbReference type="SMART" id="SM00458">
    <property type="entry name" value="RICIN"/>
    <property type="match status" value="1"/>
</dbReference>
<dbReference type="InterPro" id="IPR036844">
    <property type="entry name" value="Hint_dom_sf"/>
</dbReference>
<feature type="domain" description="Ricin B lectin" evidence="5">
    <location>
        <begin position="362"/>
        <end position="495"/>
    </location>
</feature>
<evidence type="ECO:0000259" key="4">
    <source>
        <dbReference type="SMART" id="SM00306"/>
    </source>
</evidence>
<feature type="region of interest" description="Disordered" evidence="2">
    <location>
        <begin position="792"/>
        <end position="820"/>
    </location>
</feature>
<dbReference type="Pfam" id="PF07591">
    <property type="entry name" value="PT-HINT"/>
    <property type="match status" value="1"/>
</dbReference>
<dbReference type="EMBL" id="FONR01000010">
    <property type="protein sequence ID" value="SFF66460.1"/>
    <property type="molecule type" value="Genomic_DNA"/>
</dbReference>
<dbReference type="GO" id="GO:0016539">
    <property type="term" value="P:intein-mediated protein splicing"/>
    <property type="evidence" value="ECO:0007669"/>
    <property type="project" value="InterPro"/>
</dbReference>
<protein>
    <submittedName>
        <fullName evidence="6">Pretoxin HINT domain-containing protein</fullName>
    </submittedName>
</protein>
<dbReference type="RefSeq" id="WP_256258432.1">
    <property type="nucleotide sequence ID" value="NZ_FONR01000010.1"/>
</dbReference>
<dbReference type="SUPFAM" id="SSF51294">
    <property type="entry name" value="Hedgehog/intein (Hint) domain"/>
    <property type="match status" value="1"/>
</dbReference>